<dbReference type="Pfam" id="PF13560">
    <property type="entry name" value="HTH_31"/>
    <property type="match status" value="1"/>
</dbReference>
<sequence>MNDQERRRVLAQFLRTRRERVTPEQVGLPSTGRRRVKGLRREELATLAGIGVDWYTQLEKGNDITVSTQVVESLAQALGLSAEERNHLYVLARGQFPADPYPLTDIIRPALQTMEIGRKHHDKQERETGTSYHARRGRSRPSAPRISKTPVRGTNKRGAGNPAGTIFTRSSFMGAK</sequence>
<feature type="domain" description="HTH cro/C1-type" evidence="2">
    <location>
        <begin position="34"/>
        <end position="85"/>
    </location>
</feature>
<keyword evidence="4" id="KW-1185">Reference proteome</keyword>
<dbReference type="EMBL" id="BNJF01000009">
    <property type="protein sequence ID" value="GHO50714.1"/>
    <property type="molecule type" value="Genomic_DNA"/>
</dbReference>
<dbReference type="PANTHER" id="PTHR35010">
    <property type="entry name" value="BLL4672 PROTEIN-RELATED"/>
    <property type="match status" value="1"/>
</dbReference>
<accession>A0A8J3I6Z9</accession>
<dbReference type="AlphaFoldDB" id="A0A8J3I6Z9"/>
<dbReference type="PANTHER" id="PTHR35010:SF3">
    <property type="entry name" value="BLL4873 PROTEIN"/>
    <property type="match status" value="1"/>
</dbReference>
<evidence type="ECO:0000313" key="3">
    <source>
        <dbReference type="EMBL" id="GHO50714.1"/>
    </source>
</evidence>
<feature type="compositionally biased region" description="Polar residues" evidence="1">
    <location>
        <begin position="167"/>
        <end position="176"/>
    </location>
</feature>
<dbReference type="GO" id="GO:0003677">
    <property type="term" value="F:DNA binding"/>
    <property type="evidence" value="ECO:0007669"/>
    <property type="project" value="InterPro"/>
</dbReference>
<feature type="region of interest" description="Disordered" evidence="1">
    <location>
        <begin position="117"/>
        <end position="176"/>
    </location>
</feature>
<dbReference type="SMART" id="SM00530">
    <property type="entry name" value="HTH_XRE"/>
    <property type="match status" value="1"/>
</dbReference>
<evidence type="ECO:0000313" key="4">
    <source>
        <dbReference type="Proteomes" id="UP000612362"/>
    </source>
</evidence>
<organism evidence="3 4">
    <name type="scientific">Ktedonospora formicarum</name>
    <dbReference type="NCBI Taxonomy" id="2778364"/>
    <lineage>
        <taxon>Bacteria</taxon>
        <taxon>Bacillati</taxon>
        <taxon>Chloroflexota</taxon>
        <taxon>Ktedonobacteria</taxon>
        <taxon>Ktedonobacterales</taxon>
        <taxon>Ktedonobacteraceae</taxon>
        <taxon>Ktedonospora</taxon>
    </lineage>
</organism>
<dbReference type="Proteomes" id="UP000612362">
    <property type="component" value="Unassembled WGS sequence"/>
</dbReference>
<proteinExistence type="predicted"/>
<comment type="caution">
    <text evidence="3">The sequence shown here is derived from an EMBL/GenBank/DDBJ whole genome shotgun (WGS) entry which is preliminary data.</text>
</comment>
<dbReference type="InterPro" id="IPR010982">
    <property type="entry name" value="Lambda_DNA-bd_dom_sf"/>
</dbReference>
<dbReference type="SUPFAM" id="SSF47413">
    <property type="entry name" value="lambda repressor-like DNA-binding domains"/>
    <property type="match status" value="1"/>
</dbReference>
<protein>
    <recommendedName>
        <fullName evidence="2">HTH cro/C1-type domain-containing protein</fullName>
    </recommendedName>
</protein>
<dbReference type="Gene3D" id="1.10.260.40">
    <property type="entry name" value="lambda repressor-like DNA-binding domains"/>
    <property type="match status" value="1"/>
</dbReference>
<evidence type="ECO:0000256" key="1">
    <source>
        <dbReference type="SAM" id="MobiDB-lite"/>
    </source>
</evidence>
<dbReference type="CDD" id="cd00093">
    <property type="entry name" value="HTH_XRE"/>
    <property type="match status" value="1"/>
</dbReference>
<dbReference type="InterPro" id="IPR001387">
    <property type="entry name" value="Cro/C1-type_HTH"/>
</dbReference>
<dbReference type="PROSITE" id="PS50943">
    <property type="entry name" value="HTH_CROC1"/>
    <property type="match status" value="1"/>
</dbReference>
<name>A0A8J3I6Z9_9CHLR</name>
<gene>
    <name evidence="3" type="ORF">KSX_88770</name>
</gene>
<evidence type="ECO:0000259" key="2">
    <source>
        <dbReference type="PROSITE" id="PS50943"/>
    </source>
</evidence>
<reference evidence="3" key="1">
    <citation type="submission" date="2020-10" db="EMBL/GenBank/DDBJ databases">
        <title>Taxonomic study of unclassified bacteria belonging to the class Ktedonobacteria.</title>
        <authorList>
            <person name="Yabe S."/>
            <person name="Wang C.M."/>
            <person name="Zheng Y."/>
            <person name="Sakai Y."/>
            <person name="Cavaletti L."/>
            <person name="Monciardini P."/>
            <person name="Donadio S."/>
        </authorList>
    </citation>
    <scope>NUCLEOTIDE SEQUENCE</scope>
    <source>
        <strain evidence="3">SOSP1-1</strain>
    </source>
</reference>